<dbReference type="Proteomes" id="UP000772434">
    <property type="component" value="Unassembled WGS sequence"/>
</dbReference>
<protein>
    <submittedName>
        <fullName evidence="2">Uncharacterized protein</fullName>
    </submittedName>
</protein>
<evidence type="ECO:0000313" key="3">
    <source>
        <dbReference type="Proteomes" id="UP000772434"/>
    </source>
</evidence>
<gene>
    <name evidence="2" type="ORF">BDP27DRAFT_650528</name>
</gene>
<feature type="compositionally biased region" description="Polar residues" evidence="1">
    <location>
        <begin position="163"/>
        <end position="174"/>
    </location>
</feature>
<feature type="compositionally biased region" description="Low complexity" evidence="1">
    <location>
        <begin position="254"/>
        <end position="266"/>
    </location>
</feature>
<organism evidence="2 3">
    <name type="scientific">Rhodocollybia butyracea</name>
    <dbReference type="NCBI Taxonomy" id="206335"/>
    <lineage>
        <taxon>Eukaryota</taxon>
        <taxon>Fungi</taxon>
        <taxon>Dikarya</taxon>
        <taxon>Basidiomycota</taxon>
        <taxon>Agaricomycotina</taxon>
        <taxon>Agaricomycetes</taxon>
        <taxon>Agaricomycetidae</taxon>
        <taxon>Agaricales</taxon>
        <taxon>Marasmiineae</taxon>
        <taxon>Omphalotaceae</taxon>
        <taxon>Rhodocollybia</taxon>
    </lineage>
</organism>
<accession>A0A9P5P632</accession>
<dbReference type="EMBL" id="JADNRY010000445">
    <property type="protein sequence ID" value="KAF9053524.1"/>
    <property type="molecule type" value="Genomic_DNA"/>
</dbReference>
<comment type="caution">
    <text evidence="2">The sequence shown here is derived from an EMBL/GenBank/DDBJ whole genome shotgun (WGS) entry which is preliminary data.</text>
</comment>
<feature type="region of interest" description="Disordered" evidence="1">
    <location>
        <begin position="247"/>
        <end position="266"/>
    </location>
</feature>
<evidence type="ECO:0000256" key="1">
    <source>
        <dbReference type="SAM" id="MobiDB-lite"/>
    </source>
</evidence>
<keyword evidence="3" id="KW-1185">Reference proteome</keyword>
<reference evidence="2" key="1">
    <citation type="submission" date="2020-11" db="EMBL/GenBank/DDBJ databases">
        <authorList>
            <consortium name="DOE Joint Genome Institute"/>
            <person name="Ahrendt S."/>
            <person name="Riley R."/>
            <person name="Andreopoulos W."/>
            <person name="Labutti K."/>
            <person name="Pangilinan J."/>
            <person name="Ruiz-Duenas F.J."/>
            <person name="Barrasa J.M."/>
            <person name="Sanchez-Garcia M."/>
            <person name="Camarero S."/>
            <person name="Miyauchi S."/>
            <person name="Serrano A."/>
            <person name="Linde D."/>
            <person name="Babiker R."/>
            <person name="Drula E."/>
            <person name="Ayuso-Fernandez I."/>
            <person name="Pacheco R."/>
            <person name="Padilla G."/>
            <person name="Ferreira P."/>
            <person name="Barriuso J."/>
            <person name="Kellner H."/>
            <person name="Castanera R."/>
            <person name="Alfaro M."/>
            <person name="Ramirez L."/>
            <person name="Pisabarro A.G."/>
            <person name="Kuo A."/>
            <person name="Tritt A."/>
            <person name="Lipzen A."/>
            <person name="He G."/>
            <person name="Yan M."/>
            <person name="Ng V."/>
            <person name="Cullen D."/>
            <person name="Martin F."/>
            <person name="Rosso M.-N."/>
            <person name="Henrissat B."/>
            <person name="Hibbett D."/>
            <person name="Martinez A.T."/>
            <person name="Grigoriev I.V."/>
        </authorList>
    </citation>
    <scope>NUCLEOTIDE SEQUENCE</scope>
    <source>
        <strain evidence="2">AH 40177</strain>
    </source>
</reference>
<dbReference type="AlphaFoldDB" id="A0A9P5P632"/>
<feature type="region of interest" description="Disordered" evidence="1">
    <location>
        <begin position="137"/>
        <end position="202"/>
    </location>
</feature>
<feature type="compositionally biased region" description="Low complexity" evidence="1">
    <location>
        <begin position="57"/>
        <end position="88"/>
    </location>
</feature>
<feature type="region of interest" description="Disordered" evidence="1">
    <location>
        <begin position="53"/>
        <end position="116"/>
    </location>
</feature>
<sequence length="266" mass="28426">MNGNLNNNLSYHSHSSTNTNIDSDITSTSTSSGVWASTSTTLITALTAANPVGAQPTSASASTSTSNSTTLAATTTTATPSYTTTTDTDQNHPSGTLGHNPQSQPSSTPSPPLKWSIRNQSFISPQKLQEIKATTPTHHFTSGSLNGIGEDNTKKDSIGNGNGTMMINKNTSNGVPAPAAPEKGPSYFAPNSDQAHPRPQTKPTIRIRAREPLRSSRFERINRTKDGMFMRIHRRRLTPSPECSSIYGRTDFPSFISTRRSSSASS</sequence>
<feature type="compositionally biased region" description="Polar residues" evidence="1">
    <location>
        <begin position="91"/>
        <end position="100"/>
    </location>
</feature>
<proteinExistence type="predicted"/>
<evidence type="ECO:0000313" key="2">
    <source>
        <dbReference type="EMBL" id="KAF9053524.1"/>
    </source>
</evidence>
<name>A0A9P5P632_9AGAR</name>